<reference evidence="1 2" key="1">
    <citation type="submission" date="2017-09" db="EMBL/GenBank/DDBJ databases">
        <title>Large-scale bioinformatics analysis of Bacillus genomes uncovers conserved roles of natural products in bacterial physiology.</title>
        <authorList>
            <consortium name="Agbiome Team Llc"/>
            <person name="Bleich R.M."/>
            <person name="Kirk G.J."/>
            <person name="Santa Maria K.C."/>
            <person name="Allen S.E."/>
            <person name="Farag S."/>
            <person name="Shank E.A."/>
            <person name="Bowers A."/>
        </authorList>
    </citation>
    <scope>NUCLEOTIDE SEQUENCE [LARGE SCALE GENOMIC DNA]</scope>
    <source>
        <strain evidence="1 2">AFS020204</strain>
    </source>
</reference>
<dbReference type="EMBL" id="NTSO01000002">
    <property type="protein sequence ID" value="PFF51824.1"/>
    <property type="molecule type" value="Genomic_DNA"/>
</dbReference>
<protein>
    <submittedName>
        <fullName evidence="1">Uncharacterized protein</fullName>
    </submittedName>
</protein>
<comment type="caution">
    <text evidence="1">The sequence shown here is derived from an EMBL/GenBank/DDBJ whole genome shotgun (WGS) entry which is preliminary data.</text>
</comment>
<sequence length="112" mass="13540">MNKKIVIMEYSDGQLAVLFEDKTRRTISRGELGLIKLTQQHRKNPEIEYMELTELEFIIRLSFIRRFIENNALDGYEDNIQLKHHIEKLKFYHQYGIITDEDFEDFMNRIKA</sequence>
<accession>A0A9X6ZHH1</accession>
<name>A0A9X6ZHH1_BACCE</name>
<organism evidence="1 2">
    <name type="scientific">Bacillus cereus</name>
    <dbReference type="NCBI Taxonomy" id="1396"/>
    <lineage>
        <taxon>Bacteria</taxon>
        <taxon>Bacillati</taxon>
        <taxon>Bacillota</taxon>
        <taxon>Bacilli</taxon>
        <taxon>Bacillales</taxon>
        <taxon>Bacillaceae</taxon>
        <taxon>Bacillus</taxon>
        <taxon>Bacillus cereus group</taxon>
    </lineage>
</organism>
<dbReference type="Proteomes" id="UP000220210">
    <property type="component" value="Unassembled WGS sequence"/>
</dbReference>
<evidence type="ECO:0000313" key="1">
    <source>
        <dbReference type="EMBL" id="PFF51824.1"/>
    </source>
</evidence>
<proteinExistence type="predicted"/>
<evidence type="ECO:0000313" key="2">
    <source>
        <dbReference type="Proteomes" id="UP000220210"/>
    </source>
</evidence>
<dbReference type="AlphaFoldDB" id="A0A9X6ZHH1"/>
<gene>
    <name evidence="1" type="ORF">CN357_03790</name>
</gene>
<dbReference type="RefSeq" id="WP_098434103.1">
    <property type="nucleotide sequence ID" value="NZ_NTSO01000002.1"/>
</dbReference>